<protein>
    <submittedName>
        <fullName evidence="1">Uncharacterized protein</fullName>
    </submittedName>
</protein>
<dbReference type="AlphaFoldDB" id="A0A1V3TVT3"/>
<sequence length="216" mass="24593">MIGIASVCYGQSASDNVAVSGDKFYTLGGRRPSTKEVVIDGDPYVNGKDYLPVSISGYSKNVQHLRYNAYEDEMEFNKDNVNYYSDRLNDVIINFPTLNKKYEALHYILDEKAKYGYLVVLAEGPKYSLFKKETVELMKGEKGSNAFVKDANDYYAKAKDVYLLKKGNQFFKLSKNGKDVLKLVDNKPEIEGFIKSNKINFSKESDLIKFINFVNQ</sequence>
<name>A0A1V3TVT3_ELIME</name>
<evidence type="ECO:0000313" key="1">
    <source>
        <dbReference type="EMBL" id="OOH92982.1"/>
    </source>
</evidence>
<dbReference type="OrthoDB" id="978006at2"/>
<dbReference type="KEGG" id="emg:BBD33_04840"/>
<keyword evidence="2" id="KW-1185">Reference proteome</keyword>
<proteinExistence type="predicted"/>
<reference evidence="1 2" key="1">
    <citation type="submission" date="2016-11" db="EMBL/GenBank/DDBJ databases">
        <title>Genome sequence and comparative genomic analysis of clinical strain Elizabethkingia meningoseptica 61421 PRCM.</title>
        <authorList>
            <person name="Wang M."/>
            <person name="Hu S."/>
            <person name="Cao L."/>
            <person name="Jiang T."/>
            <person name="Zhou Y."/>
            <person name="Ming D."/>
        </authorList>
    </citation>
    <scope>NUCLEOTIDE SEQUENCE [LARGE SCALE GENOMIC DNA]</scope>
    <source>
        <strain evidence="1 2">61421 PRCM</strain>
    </source>
</reference>
<dbReference type="STRING" id="238.BBD35_06670"/>
<gene>
    <name evidence="1" type="ORF">BMF97_15965</name>
</gene>
<evidence type="ECO:0000313" key="2">
    <source>
        <dbReference type="Proteomes" id="UP000188947"/>
    </source>
</evidence>
<dbReference type="EMBL" id="MPOG01000019">
    <property type="protein sequence ID" value="OOH92982.1"/>
    <property type="molecule type" value="Genomic_DNA"/>
</dbReference>
<dbReference type="eggNOG" id="ENOG5030UI9">
    <property type="taxonomic scope" value="Bacteria"/>
</dbReference>
<dbReference type="Proteomes" id="UP000188947">
    <property type="component" value="Unassembled WGS sequence"/>
</dbReference>
<accession>A0A1V3TVT3</accession>
<comment type="caution">
    <text evidence="1">The sequence shown here is derived from an EMBL/GenBank/DDBJ whole genome shotgun (WGS) entry which is preliminary data.</text>
</comment>
<organism evidence="1 2">
    <name type="scientific">Elizabethkingia meningoseptica</name>
    <name type="common">Chryseobacterium meningosepticum</name>
    <dbReference type="NCBI Taxonomy" id="238"/>
    <lineage>
        <taxon>Bacteria</taxon>
        <taxon>Pseudomonadati</taxon>
        <taxon>Bacteroidota</taxon>
        <taxon>Flavobacteriia</taxon>
        <taxon>Flavobacteriales</taxon>
        <taxon>Weeksellaceae</taxon>
        <taxon>Elizabethkingia</taxon>
    </lineage>
</organism>